<dbReference type="Proteomes" id="UP000593765">
    <property type="component" value="Chromosome"/>
</dbReference>
<evidence type="ECO:0000313" key="1">
    <source>
        <dbReference type="EMBL" id="QOV87517.1"/>
    </source>
</evidence>
<evidence type="ECO:0008006" key="3">
    <source>
        <dbReference type="Google" id="ProtNLM"/>
    </source>
</evidence>
<dbReference type="KEGG" id="hbs:IPV69_14595"/>
<protein>
    <recommendedName>
        <fullName evidence="3">PilZ domain-containing protein</fullName>
    </recommendedName>
</protein>
<dbReference type="EMBL" id="CP063458">
    <property type="protein sequence ID" value="QOV87517.1"/>
    <property type="molecule type" value="Genomic_DNA"/>
</dbReference>
<name>A0A7M2WPR6_9BACT</name>
<proteinExistence type="predicted"/>
<sequence length="174" mass="18492">MLLPPELFDQVVSALSPARAAVPLTGGGQRQSARVPVATRLTIVPFATGAEGLAGFDFPLDRDGTLRIPLADPVSVPVRDLSRGGIRFMTPRRLALDTPFVVLLPPTTPSMPGVAARPLAIECTVTYWQPVQRDLFAIGAQFLRELKSFRAPATATTILLPGFGGLPATLRPAV</sequence>
<evidence type="ECO:0000313" key="2">
    <source>
        <dbReference type="Proteomes" id="UP000593765"/>
    </source>
</evidence>
<dbReference type="AlphaFoldDB" id="A0A7M2WPR6"/>
<keyword evidence="2" id="KW-1185">Reference proteome</keyword>
<gene>
    <name evidence="1" type="ORF">IPV69_14595</name>
</gene>
<reference evidence="1 2" key="1">
    <citation type="submission" date="2020-10" db="EMBL/GenBank/DDBJ databases">
        <title>Wide distribution of Phycisphaera-like planctomycetes from WD2101 soil group in peatlands and genome analysis of the first cultivated representative.</title>
        <authorList>
            <person name="Dedysh S.N."/>
            <person name="Beletsky A.V."/>
            <person name="Ivanova A."/>
            <person name="Kulichevskaya I.S."/>
            <person name="Suzina N.E."/>
            <person name="Philippov D.A."/>
            <person name="Rakitin A.L."/>
            <person name="Mardanov A.V."/>
            <person name="Ravin N.V."/>
        </authorList>
    </citation>
    <scope>NUCLEOTIDE SEQUENCE [LARGE SCALE GENOMIC DNA]</scope>
    <source>
        <strain evidence="1 2">M1803</strain>
    </source>
</reference>
<organism evidence="1 2">
    <name type="scientific">Humisphaera borealis</name>
    <dbReference type="NCBI Taxonomy" id="2807512"/>
    <lineage>
        <taxon>Bacteria</taxon>
        <taxon>Pseudomonadati</taxon>
        <taxon>Planctomycetota</taxon>
        <taxon>Phycisphaerae</taxon>
        <taxon>Tepidisphaerales</taxon>
        <taxon>Tepidisphaeraceae</taxon>
        <taxon>Humisphaera</taxon>
    </lineage>
</organism>
<accession>A0A7M2WPR6</accession>
<dbReference type="RefSeq" id="WP_206290422.1">
    <property type="nucleotide sequence ID" value="NZ_CP063458.1"/>
</dbReference>